<evidence type="ECO:0000256" key="1">
    <source>
        <dbReference type="SAM" id="MobiDB-lite"/>
    </source>
</evidence>
<feature type="region of interest" description="Disordered" evidence="1">
    <location>
        <begin position="90"/>
        <end position="110"/>
    </location>
</feature>
<protein>
    <submittedName>
        <fullName evidence="2">Uncharacterized protein</fullName>
    </submittedName>
</protein>
<organism evidence="2 3">
    <name type="scientific">Aestuariispira insulae</name>
    <dbReference type="NCBI Taxonomy" id="1461337"/>
    <lineage>
        <taxon>Bacteria</taxon>
        <taxon>Pseudomonadati</taxon>
        <taxon>Pseudomonadota</taxon>
        <taxon>Alphaproteobacteria</taxon>
        <taxon>Rhodospirillales</taxon>
        <taxon>Kiloniellaceae</taxon>
        <taxon>Aestuariispira</taxon>
    </lineage>
</organism>
<gene>
    <name evidence="2" type="ORF">DFP90_102352</name>
</gene>
<dbReference type="OrthoDB" id="7351654at2"/>
<name>A0A3D9HS61_9PROT</name>
<dbReference type="Proteomes" id="UP000256845">
    <property type="component" value="Unassembled WGS sequence"/>
</dbReference>
<sequence length="164" mass="17868">MGVGTEYSAYPAVGAQVQESAAALRGREAIAKIKEVGFRTYVEELNKEKLEELREKILQSMGLSEEDLAGMSANQRAAIEKMISEEMQRQMAANSLANKGDDEGKGKGSLEGTVEFAAQMSIGQRMGLDLLDDQIQLLGQEETEGPESLVSKDGHDKNQDRLFG</sequence>
<dbReference type="EMBL" id="QRDW01000002">
    <property type="protein sequence ID" value="RED52332.1"/>
    <property type="molecule type" value="Genomic_DNA"/>
</dbReference>
<feature type="compositionally biased region" description="Basic and acidic residues" evidence="1">
    <location>
        <begin position="150"/>
        <end position="164"/>
    </location>
</feature>
<evidence type="ECO:0000313" key="3">
    <source>
        <dbReference type="Proteomes" id="UP000256845"/>
    </source>
</evidence>
<evidence type="ECO:0000313" key="2">
    <source>
        <dbReference type="EMBL" id="RED52332.1"/>
    </source>
</evidence>
<comment type="caution">
    <text evidence="2">The sequence shown here is derived from an EMBL/GenBank/DDBJ whole genome shotgun (WGS) entry which is preliminary data.</text>
</comment>
<dbReference type="AlphaFoldDB" id="A0A3D9HS61"/>
<dbReference type="RefSeq" id="WP_147300970.1">
    <property type="nucleotide sequence ID" value="NZ_QRDW01000002.1"/>
</dbReference>
<accession>A0A3D9HS61</accession>
<reference evidence="2 3" key="1">
    <citation type="submission" date="2018-07" db="EMBL/GenBank/DDBJ databases">
        <title>Genomic Encyclopedia of Type Strains, Phase III (KMG-III): the genomes of soil and plant-associated and newly described type strains.</title>
        <authorList>
            <person name="Whitman W."/>
        </authorList>
    </citation>
    <scope>NUCLEOTIDE SEQUENCE [LARGE SCALE GENOMIC DNA]</scope>
    <source>
        <strain evidence="2 3">CECT 8488</strain>
    </source>
</reference>
<feature type="compositionally biased region" description="Basic and acidic residues" evidence="1">
    <location>
        <begin position="99"/>
        <end position="108"/>
    </location>
</feature>
<keyword evidence="3" id="KW-1185">Reference proteome</keyword>
<feature type="region of interest" description="Disordered" evidence="1">
    <location>
        <begin position="137"/>
        <end position="164"/>
    </location>
</feature>
<proteinExistence type="predicted"/>